<gene>
    <name evidence="1" type="ORF">ENSA5_27380</name>
</gene>
<reference evidence="1 2" key="1">
    <citation type="submission" date="2018-03" db="EMBL/GenBank/DDBJ databases">
        <title>Draft Genome Sequences of the Obligatory Marine Myxobacteria Enhygromyxa salina SWB005.</title>
        <authorList>
            <person name="Poehlein A."/>
            <person name="Moghaddam J.A."/>
            <person name="Harms H."/>
            <person name="Alanjari M."/>
            <person name="Koenig G.M."/>
            <person name="Daniel R."/>
            <person name="Schaeberle T.F."/>
        </authorList>
    </citation>
    <scope>NUCLEOTIDE SEQUENCE [LARGE SCALE GENOMIC DNA]</scope>
    <source>
        <strain evidence="1 2">SWB005</strain>
    </source>
</reference>
<comment type="caution">
    <text evidence="1">The sequence shown here is derived from an EMBL/GenBank/DDBJ whole genome shotgun (WGS) entry which is preliminary data.</text>
</comment>
<protein>
    <submittedName>
        <fullName evidence="1">Uncharacterized protein</fullName>
    </submittedName>
</protein>
<dbReference type="AlphaFoldDB" id="A0A2S9Y7Q1"/>
<organism evidence="1 2">
    <name type="scientific">Enhygromyxa salina</name>
    <dbReference type="NCBI Taxonomy" id="215803"/>
    <lineage>
        <taxon>Bacteria</taxon>
        <taxon>Pseudomonadati</taxon>
        <taxon>Myxococcota</taxon>
        <taxon>Polyangia</taxon>
        <taxon>Nannocystales</taxon>
        <taxon>Nannocystaceae</taxon>
        <taxon>Enhygromyxa</taxon>
    </lineage>
</organism>
<evidence type="ECO:0000313" key="2">
    <source>
        <dbReference type="Proteomes" id="UP000237968"/>
    </source>
</evidence>
<keyword evidence="2" id="KW-1185">Reference proteome</keyword>
<proteinExistence type="predicted"/>
<dbReference type="Proteomes" id="UP000237968">
    <property type="component" value="Unassembled WGS sequence"/>
</dbReference>
<dbReference type="EMBL" id="PVNK01000136">
    <property type="protein sequence ID" value="PRQ01056.1"/>
    <property type="molecule type" value="Genomic_DNA"/>
</dbReference>
<name>A0A2S9Y7Q1_9BACT</name>
<sequence length="202" mass="22324">MYADGALRSCCGQYEGSVSRTFKVLTPTEARIVGALGQTMYPREGGIPIDAAQARAIEYVDEWLAALPLRERVLVRLMFVLFEVAMPAFGPSRTRTFTRAAPEAQYEYLCAWESSRFYFRRASMFGLRSVFAFAYLADPEVQRQIGVNDGVDVLRRQRAASVADQVGADIDPNANVAVLVDAVDAVRVLDRERRTAASGGET</sequence>
<accession>A0A2S9Y7Q1</accession>
<evidence type="ECO:0000313" key="1">
    <source>
        <dbReference type="EMBL" id="PRQ01056.1"/>
    </source>
</evidence>